<dbReference type="PANTHER" id="PTHR22550">
    <property type="entry name" value="SPORE GERMINATION PROTEIN"/>
    <property type="match status" value="1"/>
</dbReference>
<dbReference type="InterPro" id="IPR019734">
    <property type="entry name" value="TPR_rpt"/>
</dbReference>
<dbReference type="EMBL" id="DRNH01000099">
    <property type="protein sequence ID" value="HFB53466.1"/>
    <property type="molecule type" value="Genomic_DNA"/>
</dbReference>
<evidence type="ECO:0000256" key="1">
    <source>
        <dbReference type="ARBA" id="ARBA00022475"/>
    </source>
</evidence>
<keyword evidence="5" id="KW-0802">TPR repeat</keyword>
<organism evidence="9">
    <name type="scientific">Sulfurimonas autotrophica</name>
    <dbReference type="NCBI Taxonomy" id="202747"/>
    <lineage>
        <taxon>Bacteria</taxon>
        <taxon>Pseudomonadati</taxon>
        <taxon>Campylobacterota</taxon>
        <taxon>Epsilonproteobacteria</taxon>
        <taxon>Campylobacterales</taxon>
        <taxon>Sulfurimonadaceae</taxon>
        <taxon>Sulfurimonas</taxon>
    </lineage>
</organism>
<evidence type="ECO:0000256" key="2">
    <source>
        <dbReference type="ARBA" id="ARBA00022692"/>
    </source>
</evidence>
<evidence type="ECO:0000256" key="4">
    <source>
        <dbReference type="ARBA" id="ARBA00023136"/>
    </source>
</evidence>
<evidence type="ECO:0000256" key="5">
    <source>
        <dbReference type="PROSITE-ProRule" id="PRU00339"/>
    </source>
</evidence>
<feature type="domain" description="VWFA" evidence="8">
    <location>
        <begin position="22"/>
        <end position="209"/>
    </location>
</feature>
<evidence type="ECO:0000256" key="3">
    <source>
        <dbReference type="ARBA" id="ARBA00022989"/>
    </source>
</evidence>
<name>A0A7C3C7H5_9BACT</name>
<dbReference type="InterPro" id="IPR036465">
    <property type="entry name" value="vWFA_dom_sf"/>
</dbReference>
<evidence type="ECO:0000256" key="6">
    <source>
        <dbReference type="SAM" id="MobiDB-lite"/>
    </source>
</evidence>
<dbReference type="SMART" id="SM00028">
    <property type="entry name" value="TPR"/>
    <property type="match status" value="2"/>
</dbReference>
<dbReference type="InterPro" id="IPR011990">
    <property type="entry name" value="TPR-like_helical_dom_sf"/>
</dbReference>
<dbReference type="InterPro" id="IPR050768">
    <property type="entry name" value="UPF0353/GerABKA_families"/>
</dbReference>
<keyword evidence="3 7" id="KW-1133">Transmembrane helix</keyword>
<dbReference type="PROSITE" id="PS50234">
    <property type="entry name" value="VWFA"/>
    <property type="match status" value="1"/>
</dbReference>
<dbReference type="Gene3D" id="3.40.50.410">
    <property type="entry name" value="von Willebrand factor, type A domain"/>
    <property type="match status" value="1"/>
</dbReference>
<feature type="compositionally biased region" description="Polar residues" evidence="6">
    <location>
        <begin position="413"/>
        <end position="431"/>
    </location>
</feature>
<comment type="caution">
    <text evidence="9">The sequence shown here is derived from an EMBL/GenBank/DDBJ whole genome shotgun (WGS) entry which is preliminary data.</text>
</comment>
<feature type="region of interest" description="Disordered" evidence="6">
    <location>
        <begin position="388"/>
        <end position="456"/>
    </location>
</feature>
<dbReference type="SUPFAM" id="SSF48452">
    <property type="entry name" value="TPR-like"/>
    <property type="match status" value="1"/>
</dbReference>
<keyword evidence="2 7" id="KW-0812">Transmembrane</keyword>
<dbReference type="Pfam" id="PF13519">
    <property type="entry name" value="VWA_2"/>
    <property type="match status" value="1"/>
</dbReference>
<protein>
    <submittedName>
        <fullName evidence="9">VWA domain-containing protein</fullName>
    </submittedName>
</protein>
<proteinExistence type="predicted"/>
<dbReference type="AlphaFoldDB" id="A0A7C3C7H5"/>
<sequence length="478" mass="54275">FLAMARPAYENSYVEENFDSHDYIIALDASYSMQADDLKPSRYTLAKEAIKKLLKTHPKDRFTLFAFTSSTLLISPPTTDTEISMMALDALNPKYILTKSTNLQNLFKRIAKMQMKQKNLIVFSDGGDEQDVATLATIAKKNSIIPYIVATATQRGAALKKDGKYIKNASQSIVISKINPMLTDLANATHGKYYQLKSLEDIDALSRDLQSQQSRQEHIQVKSCKELFMFPLALALLLFFLGVTKLSQRFFVLMPLLFLLPNTGHASVFDFYHIKQAKSAYAQQKYLDAAHHFEKLTPSQQSYYNIAVSYYKAGNYKKALEYFTQIKTAHKALKQKLLYNIGNCAVQLKKYDRAKNYYIDALALGDDADALYNLNLLRKLKLVTKKDASKMLPHNQSTKQKKHSQDPSKKKNSQQNSGAKKSGNQFANEKTNGAGKSKKGKQKLAPKQVSKKRKGKYKFSYKAYEKINKGYTDEKEPW</sequence>
<dbReference type="Gene3D" id="1.25.40.10">
    <property type="entry name" value="Tetratricopeptide repeat domain"/>
    <property type="match status" value="1"/>
</dbReference>
<dbReference type="SMART" id="SM00327">
    <property type="entry name" value="VWA"/>
    <property type="match status" value="1"/>
</dbReference>
<gene>
    <name evidence="9" type="ORF">ENJ67_01925</name>
</gene>
<reference evidence="9" key="1">
    <citation type="journal article" date="2020" name="mSystems">
        <title>Genome- and Community-Level Interaction Insights into Carbon Utilization and Element Cycling Functions of Hydrothermarchaeota in Hydrothermal Sediment.</title>
        <authorList>
            <person name="Zhou Z."/>
            <person name="Liu Y."/>
            <person name="Xu W."/>
            <person name="Pan J."/>
            <person name="Luo Z.H."/>
            <person name="Li M."/>
        </authorList>
    </citation>
    <scope>NUCLEOTIDE SEQUENCE [LARGE SCALE GENOMIC DNA]</scope>
    <source>
        <strain evidence="9">HyVt-507</strain>
    </source>
</reference>
<feature type="compositionally biased region" description="Basic residues" evidence="6">
    <location>
        <begin position="436"/>
        <end position="456"/>
    </location>
</feature>
<feature type="repeat" description="TPR" evidence="5">
    <location>
        <begin position="335"/>
        <end position="368"/>
    </location>
</feature>
<evidence type="ECO:0000256" key="7">
    <source>
        <dbReference type="SAM" id="Phobius"/>
    </source>
</evidence>
<feature type="non-terminal residue" evidence="9">
    <location>
        <position position="1"/>
    </location>
</feature>
<evidence type="ECO:0000259" key="8">
    <source>
        <dbReference type="PROSITE" id="PS50234"/>
    </source>
</evidence>
<feature type="repeat" description="TPR" evidence="5">
    <location>
        <begin position="300"/>
        <end position="333"/>
    </location>
</feature>
<feature type="transmembrane region" description="Helical" evidence="7">
    <location>
        <begin position="227"/>
        <end position="244"/>
    </location>
</feature>
<dbReference type="Pfam" id="PF13432">
    <property type="entry name" value="TPR_16"/>
    <property type="match status" value="1"/>
</dbReference>
<keyword evidence="1" id="KW-1003">Cell membrane</keyword>
<dbReference type="InterPro" id="IPR002035">
    <property type="entry name" value="VWF_A"/>
</dbReference>
<evidence type="ECO:0000313" key="9">
    <source>
        <dbReference type="EMBL" id="HFB53466.1"/>
    </source>
</evidence>
<accession>A0A7C3C7H5</accession>
<keyword evidence="4 7" id="KW-0472">Membrane</keyword>
<dbReference type="SUPFAM" id="SSF53300">
    <property type="entry name" value="vWA-like"/>
    <property type="match status" value="1"/>
</dbReference>
<dbReference type="Proteomes" id="UP000886390">
    <property type="component" value="Unassembled WGS sequence"/>
</dbReference>
<dbReference type="PANTHER" id="PTHR22550:SF5">
    <property type="entry name" value="LEUCINE ZIPPER PROTEIN 4"/>
    <property type="match status" value="1"/>
</dbReference>
<dbReference type="PROSITE" id="PS50005">
    <property type="entry name" value="TPR"/>
    <property type="match status" value="2"/>
</dbReference>